<reference evidence="3" key="1">
    <citation type="submission" date="2016-07" db="EMBL/GenBank/DDBJ databases">
        <authorList>
            <person name="Florea S."/>
            <person name="Webb J.S."/>
            <person name="Jaromczyk J."/>
            <person name="Schardl C.L."/>
        </authorList>
    </citation>
    <scope>NUCLEOTIDE SEQUENCE [LARGE SCALE GENOMIC DNA]</scope>
    <source>
        <strain evidence="3">1YdBTEX2</strain>
    </source>
</reference>
<accession>A0A1D3JV47</accession>
<dbReference type="Pfam" id="PF02624">
    <property type="entry name" value="YcaO"/>
    <property type="match status" value="1"/>
</dbReference>
<evidence type="ECO:0000259" key="1">
    <source>
        <dbReference type="PROSITE" id="PS51664"/>
    </source>
</evidence>
<dbReference type="RefSeq" id="WP_081610165.1">
    <property type="nucleotide sequence ID" value="NZ_AOUH01000022.1"/>
</dbReference>
<protein>
    <submittedName>
        <fullName evidence="2">Microcin B17-processing protein, McbD family</fullName>
    </submittedName>
</protein>
<dbReference type="AlphaFoldDB" id="A0A1D3JV47"/>
<gene>
    <name evidence="2" type="ORF">PVE_R1G2093</name>
</gene>
<proteinExistence type="predicted"/>
<dbReference type="InterPro" id="IPR003776">
    <property type="entry name" value="YcaO-like_dom"/>
</dbReference>
<dbReference type="EMBL" id="LT599583">
    <property type="protein sequence ID" value="SBW79979.1"/>
    <property type="molecule type" value="Genomic_DNA"/>
</dbReference>
<evidence type="ECO:0000313" key="2">
    <source>
        <dbReference type="EMBL" id="SBW79979.1"/>
    </source>
</evidence>
<feature type="domain" description="YcaO" evidence="1">
    <location>
        <begin position="40"/>
        <end position="400"/>
    </location>
</feature>
<evidence type="ECO:0000313" key="3">
    <source>
        <dbReference type="Proteomes" id="UP000245431"/>
    </source>
</evidence>
<organism evidence="2 3">
    <name type="scientific">Pseudomonas veronii 1YdBTEX2</name>
    <dbReference type="NCBI Taxonomy" id="1295141"/>
    <lineage>
        <taxon>Bacteria</taxon>
        <taxon>Pseudomonadati</taxon>
        <taxon>Pseudomonadota</taxon>
        <taxon>Gammaproteobacteria</taxon>
        <taxon>Pseudomonadales</taxon>
        <taxon>Pseudomonadaceae</taxon>
        <taxon>Pseudomonas</taxon>
    </lineage>
</organism>
<sequence length="400" mass="45120">MKVINLMQKPDLPGSLLFQPAGLLALPHSVEVSDALSVNGSGVGGGSNSIKTALGEYFERRHFYREILSSKYGFLSESLTGAEVNSFARAFIQTASRKVSIREVEAHKFTLSKVVRALDFSMCLIPTVCISLSSYGLDDDNFIYPLRDTCGCSFHWCPNLAFLGAVKEYLERQFLVRFWLTKKCRSVVSTDRALELLSCKKIRHLYHALISAGEISVFDISDARFPGVCILVVYGQSKENHHVNYCAGMSYSATVSDALEKSILELWQTYRFMDLFKSVDSDEKRIEDYYLRYFLECNLYKTYQEIIDVQVVADGKRSVSPVEFTLPGFLSALNEQGVLGYFYVRRSMVNGVGCVFSKYVSPDLFLHMNNSQNINLSNKYSKEFAGAILPSRLEKMVPFP</sequence>
<name>A0A1D3JV47_PSEVE</name>
<dbReference type="Proteomes" id="UP000245431">
    <property type="component" value="Chromosome PVE_r1"/>
</dbReference>
<dbReference type="PROSITE" id="PS51664">
    <property type="entry name" value="YCAO"/>
    <property type="match status" value="1"/>
</dbReference>